<dbReference type="Gene3D" id="3.40.50.620">
    <property type="entry name" value="HUPs"/>
    <property type="match status" value="1"/>
</dbReference>
<dbReference type="EMBL" id="LR134405">
    <property type="protein sequence ID" value="VEH67335.1"/>
    <property type="molecule type" value="Genomic_DNA"/>
</dbReference>
<name>A0A3S4UQE6_9PAST</name>
<evidence type="ECO:0000256" key="2">
    <source>
        <dbReference type="ARBA" id="ARBA00022598"/>
    </source>
</evidence>
<dbReference type="GO" id="GO:0006437">
    <property type="term" value="P:tyrosyl-tRNA aminoacylation"/>
    <property type="evidence" value="ECO:0007669"/>
    <property type="project" value="InterPro"/>
</dbReference>
<keyword evidence="4" id="KW-0067">ATP-binding</keyword>
<dbReference type="InterPro" id="IPR002305">
    <property type="entry name" value="aa-tRNA-synth_Ic"/>
</dbReference>
<dbReference type="SUPFAM" id="SSF52374">
    <property type="entry name" value="Nucleotidylyl transferase"/>
    <property type="match status" value="1"/>
</dbReference>
<dbReference type="Pfam" id="PF00579">
    <property type="entry name" value="tRNA-synt_1b"/>
    <property type="match status" value="1"/>
</dbReference>
<evidence type="ECO:0000313" key="9">
    <source>
        <dbReference type="Proteomes" id="UP000278733"/>
    </source>
</evidence>
<evidence type="ECO:0000256" key="3">
    <source>
        <dbReference type="ARBA" id="ARBA00022741"/>
    </source>
</evidence>
<keyword evidence="6" id="KW-0030">Aminoacyl-tRNA synthetase</keyword>
<proteinExistence type="predicted"/>
<reference evidence="8 9" key="1">
    <citation type="submission" date="2018-12" db="EMBL/GenBank/DDBJ databases">
        <authorList>
            <consortium name="Pathogen Informatics"/>
        </authorList>
    </citation>
    <scope>NUCLEOTIDE SEQUENCE [LARGE SCALE GENOMIC DNA]</scope>
    <source>
        <strain evidence="8 9">NCTC8284</strain>
    </source>
</reference>
<dbReference type="GO" id="GO:0004831">
    <property type="term" value="F:tyrosine-tRNA ligase activity"/>
    <property type="evidence" value="ECO:0007669"/>
    <property type="project" value="UniProtKB-EC"/>
</dbReference>
<dbReference type="KEGG" id="rpne:NCTC8284_02521"/>
<keyword evidence="2 8" id="KW-0436">Ligase</keyword>
<evidence type="ECO:0000256" key="4">
    <source>
        <dbReference type="ARBA" id="ARBA00022840"/>
    </source>
</evidence>
<comment type="catalytic activity">
    <reaction evidence="7">
        <text>tRNA(Tyr) + L-tyrosine + ATP = L-tyrosyl-tRNA(Tyr) + AMP + diphosphate + H(+)</text>
        <dbReference type="Rhea" id="RHEA:10220"/>
        <dbReference type="Rhea" id="RHEA-COMP:9706"/>
        <dbReference type="Rhea" id="RHEA-COMP:9707"/>
        <dbReference type="ChEBI" id="CHEBI:15378"/>
        <dbReference type="ChEBI" id="CHEBI:30616"/>
        <dbReference type="ChEBI" id="CHEBI:33019"/>
        <dbReference type="ChEBI" id="CHEBI:58315"/>
        <dbReference type="ChEBI" id="CHEBI:78442"/>
        <dbReference type="ChEBI" id="CHEBI:78536"/>
        <dbReference type="ChEBI" id="CHEBI:456215"/>
        <dbReference type="EC" id="6.1.1.1"/>
    </reaction>
</comment>
<dbReference type="GO" id="GO:0005524">
    <property type="term" value="F:ATP binding"/>
    <property type="evidence" value="ECO:0007669"/>
    <property type="project" value="UniProtKB-KW"/>
</dbReference>
<evidence type="ECO:0000256" key="5">
    <source>
        <dbReference type="ARBA" id="ARBA00022917"/>
    </source>
</evidence>
<organism evidence="8 9">
    <name type="scientific">Rodentibacter pneumotropicus</name>
    <dbReference type="NCBI Taxonomy" id="758"/>
    <lineage>
        <taxon>Bacteria</taxon>
        <taxon>Pseudomonadati</taxon>
        <taxon>Pseudomonadota</taxon>
        <taxon>Gammaproteobacteria</taxon>
        <taxon>Pasteurellales</taxon>
        <taxon>Pasteurellaceae</taxon>
        <taxon>Rodentibacter</taxon>
    </lineage>
</organism>
<evidence type="ECO:0000256" key="6">
    <source>
        <dbReference type="ARBA" id="ARBA00023146"/>
    </source>
</evidence>
<gene>
    <name evidence="8" type="primary">tyrS_2</name>
    <name evidence="8" type="ORF">NCTC8284_02521</name>
</gene>
<evidence type="ECO:0000256" key="7">
    <source>
        <dbReference type="ARBA" id="ARBA00048248"/>
    </source>
</evidence>
<dbReference type="GO" id="GO:0005829">
    <property type="term" value="C:cytosol"/>
    <property type="evidence" value="ECO:0007669"/>
    <property type="project" value="TreeGrafter"/>
</dbReference>
<dbReference type="Proteomes" id="UP000278733">
    <property type="component" value="Chromosome"/>
</dbReference>
<evidence type="ECO:0000313" key="8">
    <source>
        <dbReference type="EMBL" id="VEH67335.1"/>
    </source>
</evidence>
<dbReference type="PANTHER" id="PTHR11766">
    <property type="entry name" value="TYROSYL-TRNA SYNTHETASE"/>
    <property type="match status" value="1"/>
</dbReference>
<keyword evidence="5" id="KW-0648">Protein biosynthesis</keyword>
<dbReference type="InterPro" id="IPR014729">
    <property type="entry name" value="Rossmann-like_a/b/a_fold"/>
</dbReference>
<dbReference type="InterPro" id="IPR024088">
    <property type="entry name" value="Tyr-tRNA-ligase_bac-type"/>
</dbReference>
<protein>
    <recommendedName>
        <fullName evidence="1">tyrosine--tRNA ligase</fullName>
        <ecNumber evidence="1">6.1.1.1</ecNumber>
    </recommendedName>
</protein>
<keyword evidence="3" id="KW-0547">Nucleotide-binding</keyword>
<dbReference type="PANTHER" id="PTHR11766:SF1">
    <property type="entry name" value="TYROSINE--TRNA LIGASE"/>
    <property type="match status" value="1"/>
</dbReference>
<accession>A0A3S4UQE6</accession>
<dbReference type="EC" id="6.1.1.1" evidence="1"/>
<evidence type="ECO:0000256" key="1">
    <source>
        <dbReference type="ARBA" id="ARBA00013160"/>
    </source>
</evidence>
<dbReference type="InterPro" id="IPR002307">
    <property type="entry name" value="Tyr-tRNA-ligase"/>
</dbReference>
<dbReference type="PRINTS" id="PR01040">
    <property type="entry name" value="TRNASYNTHTYR"/>
</dbReference>
<sequence>MIRLASNYTVARMLERDDFKKRFTNNQPIAIHEFIYPLLQGYDSVALDADVELGGTDQNSIYWWAVNYKNQPVKNRKWQSPCHCLWA</sequence>
<dbReference type="AlphaFoldDB" id="A0A3S4UQE6"/>